<evidence type="ECO:0000313" key="3">
    <source>
        <dbReference type="Proteomes" id="UP000501690"/>
    </source>
</evidence>
<evidence type="ECO:0000259" key="1">
    <source>
        <dbReference type="Pfam" id="PF00561"/>
    </source>
</evidence>
<dbReference type="InterPro" id="IPR029058">
    <property type="entry name" value="AB_hydrolase_fold"/>
</dbReference>
<sequence length="316" mass="35763">MAMKSRTREEPTKFINMPSSFNFACVYNKYIRRCFTGAGLWSQALVLDDQTTMHFWGPRHKTAQKPSLVLIHGFGPVATWQWRRQVKSLAPHFNLYVPDLVFFGGSTTISSERSELFQAKSVGALLDKLEVETLNVVGTSYGGLVAYNLAKMLGEGRVKKVVIASSGVNMTASSNLEMLRSSQLSNIDDLMFPSSPHHMRQLMSLSIYKPPHVPDFILNVFIHELYGENKERKLEILRGISVGREEISNVSPLKQEVLIVWGEEDRIFPVRLAHELKEVIGEDVKLELIKEAAHVPQIEKPVEFNRIIIKFLQGTP</sequence>
<dbReference type="Gramene" id="Vigun09g219800.1.v1.2">
    <property type="protein sequence ID" value="Vigun09g219800.1.v1.2"/>
    <property type="gene ID" value="Vigun09g219800.v1.2"/>
</dbReference>
<evidence type="ECO:0000313" key="2">
    <source>
        <dbReference type="EMBL" id="QCE16348.1"/>
    </source>
</evidence>
<dbReference type="InterPro" id="IPR052370">
    <property type="entry name" value="Meta-cleavage_hydrolase"/>
</dbReference>
<name>A0A4D6NSJ1_VIGUN</name>
<dbReference type="OrthoDB" id="6431331at2759"/>
<accession>A0A4D6NSJ1</accession>
<dbReference type="SUPFAM" id="SSF53474">
    <property type="entry name" value="alpha/beta-Hydrolases"/>
    <property type="match status" value="1"/>
</dbReference>
<gene>
    <name evidence="2" type="ORF">DEO72_LG11g3362</name>
</gene>
<proteinExistence type="predicted"/>
<dbReference type="AlphaFoldDB" id="A0A4D6NSJ1"/>
<dbReference type="EMBL" id="CP039355">
    <property type="protein sequence ID" value="QCE16348.1"/>
    <property type="molecule type" value="Genomic_DNA"/>
</dbReference>
<dbReference type="PANTHER" id="PTHR43139:SF52">
    <property type="entry name" value="SI:DKEY-122A22.2"/>
    <property type="match status" value="1"/>
</dbReference>
<reference evidence="2 3" key="1">
    <citation type="submission" date="2019-04" db="EMBL/GenBank/DDBJ databases">
        <title>An improved genome assembly and genetic linkage map for asparagus bean, Vigna unguiculata ssp. sesquipedialis.</title>
        <authorList>
            <person name="Xia Q."/>
            <person name="Zhang R."/>
            <person name="Dong Y."/>
        </authorList>
    </citation>
    <scope>NUCLEOTIDE SEQUENCE [LARGE SCALE GENOMIC DNA]</scope>
    <source>
        <tissue evidence="2">Leaf</tissue>
    </source>
</reference>
<dbReference type="PRINTS" id="PR00111">
    <property type="entry name" value="ABHYDROLASE"/>
</dbReference>
<dbReference type="Proteomes" id="UP000501690">
    <property type="component" value="Linkage Group LG11"/>
</dbReference>
<feature type="domain" description="AB hydrolase-1" evidence="1">
    <location>
        <begin position="66"/>
        <end position="301"/>
    </location>
</feature>
<dbReference type="PANTHER" id="PTHR43139">
    <property type="entry name" value="SI:DKEY-122A22.2"/>
    <property type="match status" value="1"/>
</dbReference>
<dbReference type="Pfam" id="PF00561">
    <property type="entry name" value="Abhydrolase_1"/>
    <property type="match status" value="1"/>
</dbReference>
<protein>
    <submittedName>
        <fullName evidence="2">Triacylglycerol lipase</fullName>
    </submittedName>
</protein>
<dbReference type="InterPro" id="IPR000073">
    <property type="entry name" value="AB_hydrolase_1"/>
</dbReference>
<keyword evidence="3" id="KW-1185">Reference proteome</keyword>
<organism evidence="2 3">
    <name type="scientific">Vigna unguiculata</name>
    <name type="common">Cowpea</name>
    <dbReference type="NCBI Taxonomy" id="3917"/>
    <lineage>
        <taxon>Eukaryota</taxon>
        <taxon>Viridiplantae</taxon>
        <taxon>Streptophyta</taxon>
        <taxon>Embryophyta</taxon>
        <taxon>Tracheophyta</taxon>
        <taxon>Spermatophyta</taxon>
        <taxon>Magnoliopsida</taxon>
        <taxon>eudicotyledons</taxon>
        <taxon>Gunneridae</taxon>
        <taxon>Pentapetalae</taxon>
        <taxon>rosids</taxon>
        <taxon>fabids</taxon>
        <taxon>Fabales</taxon>
        <taxon>Fabaceae</taxon>
        <taxon>Papilionoideae</taxon>
        <taxon>50 kb inversion clade</taxon>
        <taxon>NPAAA clade</taxon>
        <taxon>indigoferoid/millettioid clade</taxon>
        <taxon>Phaseoleae</taxon>
        <taxon>Vigna</taxon>
    </lineage>
</organism>
<dbReference type="Gene3D" id="3.40.50.1820">
    <property type="entry name" value="alpha/beta hydrolase"/>
    <property type="match status" value="1"/>
</dbReference>